<evidence type="ECO:0000313" key="3">
    <source>
        <dbReference type="Proteomes" id="UP000605970"/>
    </source>
</evidence>
<dbReference type="PANTHER" id="PTHR11733:SF133">
    <property type="entry name" value="PHOSPHATE-REGULATING NEUTRAL ENDOPEPTIDASE PHEX"/>
    <property type="match status" value="1"/>
</dbReference>
<dbReference type="Pfam" id="PF01431">
    <property type="entry name" value="Peptidase_M13"/>
    <property type="match status" value="1"/>
</dbReference>
<dbReference type="PANTHER" id="PTHR11733">
    <property type="entry name" value="ZINC METALLOPROTEASE FAMILY M13 NEPRILYSIN-RELATED"/>
    <property type="match status" value="1"/>
</dbReference>
<name>A0A8S9ZY43_9BILA</name>
<proteinExistence type="predicted"/>
<protein>
    <recommendedName>
        <fullName evidence="1">Peptidase M13 C-terminal domain-containing protein</fullName>
    </recommendedName>
</protein>
<dbReference type="GO" id="GO:0016485">
    <property type="term" value="P:protein processing"/>
    <property type="evidence" value="ECO:0007669"/>
    <property type="project" value="TreeGrafter"/>
</dbReference>
<dbReference type="OrthoDB" id="5873741at2759"/>
<keyword evidence="3" id="KW-1185">Reference proteome</keyword>
<dbReference type="Gene3D" id="3.40.390.10">
    <property type="entry name" value="Collagenase (Catalytic Domain)"/>
    <property type="match status" value="1"/>
</dbReference>
<dbReference type="PROSITE" id="PS51885">
    <property type="entry name" value="NEPRILYSIN"/>
    <property type="match status" value="1"/>
</dbReference>
<gene>
    <name evidence="2" type="ORF">Mgra_00001756</name>
</gene>
<dbReference type="EMBL" id="JABEBT010000010">
    <property type="protein sequence ID" value="KAF7638674.1"/>
    <property type="molecule type" value="Genomic_DNA"/>
</dbReference>
<organism evidence="2 3">
    <name type="scientific">Meloidogyne graminicola</name>
    <dbReference type="NCBI Taxonomy" id="189291"/>
    <lineage>
        <taxon>Eukaryota</taxon>
        <taxon>Metazoa</taxon>
        <taxon>Ecdysozoa</taxon>
        <taxon>Nematoda</taxon>
        <taxon>Chromadorea</taxon>
        <taxon>Rhabditida</taxon>
        <taxon>Tylenchina</taxon>
        <taxon>Tylenchomorpha</taxon>
        <taxon>Tylenchoidea</taxon>
        <taxon>Meloidogynidae</taxon>
        <taxon>Meloidogyninae</taxon>
        <taxon>Meloidogyne</taxon>
    </lineage>
</organism>
<comment type="caution">
    <text evidence="2">The sequence shown here is derived from an EMBL/GenBank/DDBJ whole genome shotgun (WGS) entry which is preliminary data.</text>
</comment>
<reference evidence="2" key="1">
    <citation type="journal article" date="2020" name="Ecol. Evol.">
        <title>Genome structure and content of the rice root-knot nematode (Meloidogyne graminicola).</title>
        <authorList>
            <person name="Phan N.T."/>
            <person name="Danchin E.G.J."/>
            <person name="Klopp C."/>
            <person name="Perfus-Barbeoch L."/>
            <person name="Kozlowski D.K."/>
            <person name="Koutsovoulos G.D."/>
            <person name="Lopez-Roques C."/>
            <person name="Bouchez O."/>
            <person name="Zahm M."/>
            <person name="Besnard G."/>
            <person name="Bellafiore S."/>
        </authorList>
    </citation>
    <scope>NUCLEOTIDE SEQUENCE</scope>
    <source>
        <strain evidence="2">VN-18</strain>
    </source>
</reference>
<feature type="domain" description="Peptidase M13 C-terminal" evidence="1">
    <location>
        <begin position="31"/>
        <end position="232"/>
    </location>
</feature>
<dbReference type="PRINTS" id="PR00786">
    <property type="entry name" value="NEPRILYSIN"/>
</dbReference>
<dbReference type="InterPro" id="IPR018497">
    <property type="entry name" value="Peptidase_M13_C"/>
</dbReference>
<dbReference type="GO" id="GO:0005886">
    <property type="term" value="C:plasma membrane"/>
    <property type="evidence" value="ECO:0007669"/>
    <property type="project" value="TreeGrafter"/>
</dbReference>
<dbReference type="Proteomes" id="UP000605970">
    <property type="component" value="Unassembled WGS sequence"/>
</dbReference>
<dbReference type="InterPro" id="IPR000718">
    <property type="entry name" value="Peptidase_M13"/>
</dbReference>
<dbReference type="GO" id="GO:0004222">
    <property type="term" value="F:metalloendopeptidase activity"/>
    <property type="evidence" value="ECO:0007669"/>
    <property type="project" value="InterPro"/>
</dbReference>
<dbReference type="InterPro" id="IPR024079">
    <property type="entry name" value="MetalloPept_cat_dom_sf"/>
</dbReference>
<evidence type="ECO:0000259" key="1">
    <source>
        <dbReference type="Pfam" id="PF01431"/>
    </source>
</evidence>
<accession>A0A8S9ZY43</accession>
<dbReference type="AlphaFoldDB" id="A0A8S9ZY43"/>
<dbReference type="SUPFAM" id="SSF55486">
    <property type="entry name" value="Metalloproteases ('zincins'), catalytic domain"/>
    <property type="match status" value="1"/>
</dbReference>
<sequence length="239" mass="27965">MSWTEMFIKVNKLFYLWPTIDYQASFVVDGYYKWVFNSLAIYGGIMYSPWFNSSFPNSLNFGGIGTLIGHEISHGFDSNGFYFDENGNKINNIDNKIIEKMEEKYKCFIEQYNDYENEKLRPNPRFTLSENIADNTGIRASYKNNNNNNKIKINIKKTKEIFSILDQFTEEQKFFIGNAFTYCSSMNEKDKNNYAINDVHAFPKTRVNLPLRNFEQFAKAFNCPLGTKINGKGNQCRLW</sequence>
<evidence type="ECO:0000313" key="2">
    <source>
        <dbReference type="EMBL" id="KAF7638674.1"/>
    </source>
</evidence>